<organism evidence="2 3">
    <name type="scientific">Halarchaeum grantii</name>
    <dbReference type="NCBI Taxonomy" id="1193105"/>
    <lineage>
        <taxon>Archaea</taxon>
        <taxon>Methanobacteriati</taxon>
        <taxon>Methanobacteriota</taxon>
        <taxon>Stenosarchaea group</taxon>
        <taxon>Halobacteria</taxon>
        <taxon>Halobacteriales</taxon>
        <taxon>Halobacteriaceae</taxon>
    </lineage>
</organism>
<sequence length="101" mass="10421">MENTYMTMGHCIQYIMTSYYDHILGLIPVAFAAVAATLYFTGLQSALAIPVAGSVAVVLVGHALFVNGPVDDAPDATVATQYQHAAPVGPVEDGSPAPAAD</sequence>
<name>A0A830F5E4_9EURY</name>
<accession>A0A830F5E4</accession>
<evidence type="ECO:0000256" key="1">
    <source>
        <dbReference type="SAM" id="Phobius"/>
    </source>
</evidence>
<dbReference type="Proteomes" id="UP000628840">
    <property type="component" value="Unassembled WGS sequence"/>
</dbReference>
<keyword evidence="1" id="KW-0472">Membrane</keyword>
<keyword evidence="3" id="KW-1185">Reference proteome</keyword>
<feature type="transmembrane region" description="Helical" evidence="1">
    <location>
        <begin position="23"/>
        <end position="40"/>
    </location>
</feature>
<dbReference type="Pfam" id="PF26047">
    <property type="entry name" value="DUF8015"/>
    <property type="match status" value="1"/>
</dbReference>
<dbReference type="InterPro" id="IPR058328">
    <property type="entry name" value="DUF8015"/>
</dbReference>
<feature type="transmembrane region" description="Helical" evidence="1">
    <location>
        <begin position="47"/>
        <end position="65"/>
    </location>
</feature>
<comment type="caution">
    <text evidence="2">The sequence shown here is derived from an EMBL/GenBank/DDBJ whole genome shotgun (WGS) entry which is preliminary data.</text>
</comment>
<keyword evidence="1" id="KW-1133">Transmembrane helix</keyword>
<dbReference type="AlphaFoldDB" id="A0A830F5E4"/>
<evidence type="ECO:0000313" key="2">
    <source>
        <dbReference type="EMBL" id="GGL21322.1"/>
    </source>
</evidence>
<keyword evidence="1" id="KW-0812">Transmembrane</keyword>
<gene>
    <name evidence="2" type="ORF">GCM10009037_00720</name>
</gene>
<dbReference type="EMBL" id="BMPF01000001">
    <property type="protein sequence ID" value="GGL21322.1"/>
    <property type="molecule type" value="Genomic_DNA"/>
</dbReference>
<protein>
    <submittedName>
        <fullName evidence="2">Uncharacterized protein</fullName>
    </submittedName>
</protein>
<evidence type="ECO:0000313" key="3">
    <source>
        <dbReference type="Proteomes" id="UP000628840"/>
    </source>
</evidence>
<reference evidence="2 3" key="1">
    <citation type="journal article" date="2019" name="Int. J. Syst. Evol. Microbiol.">
        <title>The Global Catalogue of Microorganisms (GCM) 10K type strain sequencing project: providing services to taxonomists for standard genome sequencing and annotation.</title>
        <authorList>
            <consortium name="The Broad Institute Genomics Platform"/>
            <consortium name="The Broad Institute Genome Sequencing Center for Infectious Disease"/>
            <person name="Wu L."/>
            <person name="Ma J."/>
        </authorList>
    </citation>
    <scope>NUCLEOTIDE SEQUENCE [LARGE SCALE GENOMIC DNA]</scope>
    <source>
        <strain evidence="2 3">JCM 19585</strain>
    </source>
</reference>
<proteinExistence type="predicted"/>